<dbReference type="Gene3D" id="3.40.50.720">
    <property type="entry name" value="NAD(P)-binding Rossmann-like Domain"/>
    <property type="match status" value="1"/>
</dbReference>
<dbReference type="InterPro" id="IPR002347">
    <property type="entry name" value="SDR_fam"/>
</dbReference>
<dbReference type="OrthoDB" id="151996at2"/>
<proteinExistence type="inferred from homology"/>
<dbReference type="EMBL" id="WHPC01000002">
    <property type="protein sequence ID" value="MPV35692.1"/>
    <property type="molecule type" value="Genomic_DNA"/>
</dbReference>
<dbReference type="SUPFAM" id="SSF51735">
    <property type="entry name" value="NAD(P)-binding Rossmann-fold domains"/>
    <property type="match status" value="1"/>
</dbReference>
<dbReference type="PANTHER" id="PTHR43313">
    <property type="entry name" value="SHORT-CHAIN DEHYDROGENASE/REDUCTASE FAMILY 9C"/>
    <property type="match status" value="1"/>
</dbReference>
<evidence type="ECO:0000313" key="3">
    <source>
        <dbReference type="Proteomes" id="UP000437709"/>
    </source>
</evidence>
<name>A0A6N7EBC6_9MICO</name>
<keyword evidence="3" id="KW-1185">Reference proteome</keyword>
<dbReference type="Proteomes" id="UP000437709">
    <property type="component" value="Unassembled WGS sequence"/>
</dbReference>
<protein>
    <submittedName>
        <fullName evidence="2">SDR family NAD(P)-dependent oxidoreductase</fullName>
    </submittedName>
</protein>
<evidence type="ECO:0000313" key="2">
    <source>
        <dbReference type="EMBL" id="MPV35692.1"/>
    </source>
</evidence>
<comment type="similarity">
    <text evidence="1">Belongs to the short-chain dehydrogenases/reductases (SDR) family.</text>
</comment>
<evidence type="ECO:0000256" key="1">
    <source>
        <dbReference type="RuleBase" id="RU000363"/>
    </source>
</evidence>
<dbReference type="PRINTS" id="PR00081">
    <property type="entry name" value="GDHRDH"/>
</dbReference>
<dbReference type="Pfam" id="PF00106">
    <property type="entry name" value="adh_short"/>
    <property type="match status" value="1"/>
</dbReference>
<dbReference type="RefSeq" id="WP_152196041.1">
    <property type="nucleotide sequence ID" value="NZ_VUKD01000004.1"/>
</dbReference>
<accession>A0A6N7EBC6</accession>
<dbReference type="GO" id="GO:0016491">
    <property type="term" value="F:oxidoreductase activity"/>
    <property type="evidence" value="ECO:0007669"/>
    <property type="project" value="TreeGrafter"/>
</dbReference>
<comment type="caution">
    <text evidence="2">The sequence shown here is derived from an EMBL/GenBank/DDBJ whole genome shotgun (WGS) entry which is preliminary data.</text>
</comment>
<dbReference type="PANTHER" id="PTHR43313:SF1">
    <property type="entry name" value="3BETA-HYDROXYSTEROID DEHYDROGENASE DHS-16"/>
    <property type="match status" value="1"/>
</dbReference>
<dbReference type="PRINTS" id="PR00080">
    <property type="entry name" value="SDRFAMILY"/>
</dbReference>
<dbReference type="GO" id="GO:0008202">
    <property type="term" value="P:steroid metabolic process"/>
    <property type="evidence" value="ECO:0007669"/>
    <property type="project" value="TreeGrafter"/>
</dbReference>
<dbReference type="InterPro" id="IPR036291">
    <property type="entry name" value="NAD(P)-bd_dom_sf"/>
</dbReference>
<reference evidence="2 3" key="1">
    <citation type="submission" date="2019-10" db="EMBL/GenBank/DDBJ databases">
        <title>Georgenia wutianyii sp. nov. and Georgenia yuyongxinii sp. nov. isolated from plateau pika (Ochotona curzoniae) in the Qinghai-Tibet plateau of China.</title>
        <authorList>
            <person name="Tian Z."/>
        </authorList>
    </citation>
    <scope>NUCLEOTIDE SEQUENCE [LARGE SCALE GENOMIC DNA]</scope>
    <source>
        <strain evidence="2 3">JCM 19765</strain>
    </source>
</reference>
<gene>
    <name evidence="2" type="ORF">GB881_01270</name>
</gene>
<organism evidence="2 3">
    <name type="scientific">Georgenia subflava</name>
    <dbReference type="NCBI Taxonomy" id="1622177"/>
    <lineage>
        <taxon>Bacteria</taxon>
        <taxon>Bacillati</taxon>
        <taxon>Actinomycetota</taxon>
        <taxon>Actinomycetes</taxon>
        <taxon>Micrococcales</taxon>
        <taxon>Bogoriellaceae</taxon>
        <taxon>Georgenia</taxon>
    </lineage>
</organism>
<sequence>MTAAGSRVVLVTGASTGIGHAAVAHLVRAGFRVWATVRQAADAERLRAEHPGKVRTLHMDLLDDDSVRAVGEEVCAAGALHSVVNNAGAALPGPLELLPVEVLRRQLDINLVGQLAVTQAVMPALWQAREAGDEPRIVMLGSIGGRIAGPVLGPYHAAKFGLVGLTDTLRAELAPFGIRVVLVEPGVIATPIWQRGLSSGDQLTAGLPTGLGRYGRQAESARASATRNARHGAAPELVARAITAAVTDRRPRPRVLVGRDAKVTAALVRMLPARLLYRVTAARR</sequence>
<dbReference type="AlphaFoldDB" id="A0A6N7EBC6"/>